<name>A0A8S1J6N6_9CHLO</name>
<sequence length="130" mass="13957">MLPLEHSLLYQRPGPVCDAKHMALANGLSQDMHSVWRCATVLFLKCTTSETQCSVTSACAFAGEQTRLLVGAGKLVVAIFSGGCVKGRWGDSDFRQRCGNSSISKQGARGWDFLETCLGCSADVLHASPF</sequence>
<dbReference type="AlphaFoldDB" id="A0A8S1J6N6"/>
<evidence type="ECO:0000313" key="2">
    <source>
        <dbReference type="Proteomes" id="UP000708148"/>
    </source>
</evidence>
<proteinExistence type="predicted"/>
<keyword evidence="2" id="KW-1185">Reference proteome</keyword>
<dbReference type="Proteomes" id="UP000708148">
    <property type="component" value="Unassembled WGS sequence"/>
</dbReference>
<reference evidence="1" key="1">
    <citation type="submission" date="2020-12" db="EMBL/GenBank/DDBJ databases">
        <authorList>
            <person name="Iha C."/>
        </authorList>
    </citation>
    <scope>NUCLEOTIDE SEQUENCE</scope>
</reference>
<comment type="caution">
    <text evidence="1">The sequence shown here is derived from an EMBL/GenBank/DDBJ whole genome shotgun (WGS) entry which is preliminary data.</text>
</comment>
<organism evidence="1 2">
    <name type="scientific">Ostreobium quekettii</name>
    <dbReference type="NCBI Taxonomy" id="121088"/>
    <lineage>
        <taxon>Eukaryota</taxon>
        <taxon>Viridiplantae</taxon>
        <taxon>Chlorophyta</taxon>
        <taxon>core chlorophytes</taxon>
        <taxon>Ulvophyceae</taxon>
        <taxon>TCBD clade</taxon>
        <taxon>Bryopsidales</taxon>
        <taxon>Ostreobineae</taxon>
        <taxon>Ostreobiaceae</taxon>
        <taxon>Ostreobium</taxon>
    </lineage>
</organism>
<gene>
    <name evidence="1" type="ORF">OSTQU699_LOCUS7244</name>
</gene>
<dbReference type="EMBL" id="CAJHUC010001652">
    <property type="protein sequence ID" value="CAD7701887.1"/>
    <property type="molecule type" value="Genomic_DNA"/>
</dbReference>
<evidence type="ECO:0000313" key="1">
    <source>
        <dbReference type="EMBL" id="CAD7701887.1"/>
    </source>
</evidence>
<accession>A0A8S1J6N6</accession>
<protein>
    <submittedName>
        <fullName evidence="1">Uncharacterized protein</fullName>
    </submittedName>
</protein>